<keyword evidence="4" id="KW-1185">Reference proteome</keyword>
<reference evidence="2" key="1">
    <citation type="submission" date="2007-03" db="EMBL/GenBank/DDBJ databases">
        <title>Annotation of Culex pipiens quinquefasciatus.</title>
        <authorList>
            <consortium name="The Broad Institute Genome Sequencing Platform"/>
            <person name="Atkinson P.W."/>
            <person name="Hemingway J."/>
            <person name="Christensen B.M."/>
            <person name="Higgs S."/>
            <person name="Kodira C."/>
            <person name="Hannick L."/>
            <person name="Megy K."/>
            <person name="O'Leary S."/>
            <person name="Pearson M."/>
            <person name="Haas B.J."/>
            <person name="Mauceli E."/>
            <person name="Wortman J.R."/>
            <person name="Lee N.H."/>
            <person name="Guigo R."/>
            <person name="Stanke M."/>
            <person name="Alvarado L."/>
            <person name="Amedeo P."/>
            <person name="Antoine C.H."/>
            <person name="Arensburger P."/>
            <person name="Bidwell S.L."/>
            <person name="Crawford M."/>
            <person name="Camaro F."/>
            <person name="Devon K."/>
            <person name="Engels R."/>
            <person name="Hammond M."/>
            <person name="Howarth C."/>
            <person name="Koehrsen M."/>
            <person name="Lawson D."/>
            <person name="Montgomery P."/>
            <person name="Nene V."/>
            <person name="Nusbaum C."/>
            <person name="Puiu D."/>
            <person name="Romero-Severson J."/>
            <person name="Severson D.W."/>
            <person name="Shumway M."/>
            <person name="Sisk P."/>
            <person name="Stolte C."/>
            <person name="Zeng Q."/>
            <person name="Eisenstadt E."/>
            <person name="Fraser-Liggett C."/>
            <person name="Strausberg R."/>
            <person name="Galagan J."/>
            <person name="Birren B."/>
            <person name="Collins F.H."/>
        </authorList>
    </citation>
    <scope>NUCLEOTIDE SEQUENCE [LARGE SCALE GENOMIC DNA]</scope>
    <source>
        <strain evidence="2">JHB</strain>
    </source>
</reference>
<name>B0W8T0_CULQU</name>
<protein>
    <submittedName>
        <fullName evidence="2 3">Uncharacterized protein</fullName>
    </submittedName>
</protein>
<dbReference type="KEGG" id="cqu:CpipJ_CPIJ003505"/>
<keyword evidence="1" id="KW-0732">Signal</keyword>
<evidence type="ECO:0000313" key="2">
    <source>
        <dbReference type="EMBL" id="EDS39309.1"/>
    </source>
</evidence>
<evidence type="ECO:0000313" key="3">
    <source>
        <dbReference type="EnsemblMetazoa" id="CPIJ003505-PA"/>
    </source>
</evidence>
<organism>
    <name type="scientific">Culex quinquefasciatus</name>
    <name type="common">Southern house mosquito</name>
    <name type="synonym">Culex pungens</name>
    <dbReference type="NCBI Taxonomy" id="7176"/>
    <lineage>
        <taxon>Eukaryota</taxon>
        <taxon>Metazoa</taxon>
        <taxon>Ecdysozoa</taxon>
        <taxon>Arthropoda</taxon>
        <taxon>Hexapoda</taxon>
        <taxon>Insecta</taxon>
        <taxon>Pterygota</taxon>
        <taxon>Neoptera</taxon>
        <taxon>Endopterygota</taxon>
        <taxon>Diptera</taxon>
        <taxon>Nematocera</taxon>
        <taxon>Culicoidea</taxon>
        <taxon>Culicidae</taxon>
        <taxon>Culicinae</taxon>
        <taxon>Culicini</taxon>
        <taxon>Culex</taxon>
        <taxon>Culex</taxon>
    </lineage>
</organism>
<dbReference type="AlphaFoldDB" id="B0W8T0"/>
<dbReference type="EnsemblMetazoa" id="CPIJ003505-RA">
    <property type="protein sequence ID" value="CPIJ003505-PA"/>
    <property type="gene ID" value="CPIJ003505"/>
</dbReference>
<accession>B0W8T0</accession>
<feature type="signal peptide" evidence="1">
    <location>
        <begin position="1"/>
        <end position="16"/>
    </location>
</feature>
<dbReference type="Proteomes" id="UP000002320">
    <property type="component" value="Unassembled WGS sequence"/>
</dbReference>
<dbReference type="EMBL" id="DS231860">
    <property type="protein sequence ID" value="EDS39309.1"/>
    <property type="molecule type" value="Genomic_DNA"/>
</dbReference>
<evidence type="ECO:0000256" key="1">
    <source>
        <dbReference type="SAM" id="SignalP"/>
    </source>
</evidence>
<reference evidence="3" key="2">
    <citation type="submission" date="2021-02" db="UniProtKB">
        <authorList>
            <consortium name="EnsemblMetazoa"/>
        </authorList>
    </citation>
    <scope>IDENTIFICATION</scope>
    <source>
        <strain evidence="3">JHB</strain>
    </source>
</reference>
<dbReference type="VEuPathDB" id="VectorBase:CPIJ003505"/>
<feature type="chain" id="PRO_5014566573" evidence="1">
    <location>
        <begin position="17"/>
        <end position="34"/>
    </location>
</feature>
<gene>
    <name evidence="3" type="primary">6034876</name>
    <name evidence="2" type="ORF">CpipJ_CPIJ003505</name>
</gene>
<dbReference type="HOGENOM" id="CLU_3377587_0_0_1"/>
<dbReference type="InParanoid" id="B0W8T0"/>
<sequence length="34" mass="3618">MPLLLPLGACVSACSGCCCYCCYNHYQPSTDDSV</sequence>
<evidence type="ECO:0000313" key="4">
    <source>
        <dbReference type="Proteomes" id="UP000002320"/>
    </source>
</evidence>
<proteinExistence type="predicted"/>